<name>A0A0C5BLV9_9CHLO</name>
<dbReference type="AlphaFoldDB" id="A0A0C5BLV9"/>
<dbReference type="PANTHER" id="PTHR34469:SF4">
    <property type="entry name" value="PHOTOSYSTEM II REACTION CENTER PROTEIN H"/>
    <property type="match status" value="1"/>
</dbReference>
<sequence>MSKKKISSGENGLVTTPVSSLLKPLNSEYGKVLPGWSTTGLMAIFIALFGVFLIILIEIWNQSIVLY</sequence>
<comment type="subcellular location">
    <subcellularLocation>
        <location evidence="1">Membrane</location>
        <topology evidence="1">Single-pass membrane protein</topology>
    </subcellularLocation>
</comment>
<dbReference type="InterPro" id="IPR001056">
    <property type="entry name" value="PSII_PsbH"/>
</dbReference>
<dbReference type="GO" id="GO:0042301">
    <property type="term" value="F:phosphate ion binding"/>
    <property type="evidence" value="ECO:0007669"/>
    <property type="project" value="InterPro"/>
</dbReference>
<keyword evidence="2" id="KW-0602">Photosynthesis</keyword>
<feature type="transmembrane region" description="Helical" evidence="7">
    <location>
        <begin position="40"/>
        <end position="60"/>
    </location>
</feature>
<keyword evidence="8" id="KW-0150">Chloroplast</keyword>
<accession>A0A0C5BLV9</accession>
<geneLocation type="chloroplast" evidence="8"/>
<reference evidence="8" key="1">
    <citation type="journal article" date="2014" name="Front Ecol Evol">
        <title>New phylogenetic hypotheses for the core Chlorophyta based on chloroplast sequence data.</title>
        <authorList>
            <person name="Fucikova K."/>
            <person name="Leliaert F."/>
            <person name="Cooper E.D."/>
            <person name="Skaloud P."/>
            <person name="D'Hondt S."/>
            <person name="De Clerck O."/>
            <person name="Gurgel C.F.D."/>
            <person name="Lewis L.A."/>
            <person name="Lewis P.O."/>
            <person name="Lopez-Bautista J.M."/>
            <person name="Delwiche C.F."/>
            <person name="Verbruggen H."/>
        </authorList>
    </citation>
    <scope>NUCLEOTIDE SEQUENCE</scope>
    <source>
        <strain evidence="8">SAG 20.94</strain>
    </source>
</reference>
<evidence type="ECO:0000256" key="7">
    <source>
        <dbReference type="SAM" id="Phobius"/>
    </source>
</evidence>
<dbReference type="GO" id="GO:0050821">
    <property type="term" value="P:protein stabilization"/>
    <property type="evidence" value="ECO:0007669"/>
    <property type="project" value="InterPro"/>
</dbReference>
<dbReference type="Gene3D" id="1.20.5.880">
    <property type="entry name" value="Photosystem II reaction center protein H"/>
    <property type="match status" value="1"/>
</dbReference>
<dbReference type="GO" id="GO:0015979">
    <property type="term" value="P:photosynthesis"/>
    <property type="evidence" value="ECO:0007669"/>
    <property type="project" value="UniProtKB-KW"/>
</dbReference>
<dbReference type="EMBL" id="KM491834">
    <property type="protein sequence ID" value="AJM90176.1"/>
    <property type="molecule type" value="Genomic_DNA"/>
</dbReference>
<gene>
    <name evidence="8" type="primary">psbH</name>
</gene>
<keyword evidence="4 7" id="KW-1133">Transmembrane helix</keyword>
<keyword evidence="6" id="KW-0604">Photosystem II</keyword>
<dbReference type="GO" id="GO:0009523">
    <property type="term" value="C:photosystem II"/>
    <property type="evidence" value="ECO:0007669"/>
    <property type="project" value="UniProtKB-KW"/>
</dbReference>
<evidence type="ECO:0000256" key="1">
    <source>
        <dbReference type="ARBA" id="ARBA00004167"/>
    </source>
</evidence>
<evidence type="ECO:0000256" key="6">
    <source>
        <dbReference type="ARBA" id="ARBA00023276"/>
    </source>
</evidence>
<dbReference type="Pfam" id="PF00737">
    <property type="entry name" value="PsbH"/>
    <property type="match status" value="1"/>
</dbReference>
<keyword evidence="8" id="KW-0934">Plastid</keyword>
<proteinExistence type="predicted"/>
<keyword evidence="3 7" id="KW-0812">Transmembrane</keyword>
<dbReference type="NCBIfam" id="NF002728">
    <property type="entry name" value="PRK02624.1"/>
    <property type="match status" value="1"/>
</dbReference>
<dbReference type="InterPro" id="IPR036863">
    <property type="entry name" value="PSII_PsbH_sf"/>
</dbReference>
<evidence type="ECO:0000256" key="3">
    <source>
        <dbReference type="ARBA" id="ARBA00022692"/>
    </source>
</evidence>
<organism evidence="8">
    <name type="scientific">Trentepohlia annulata</name>
    <dbReference type="NCBI Taxonomy" id="374116"/>
    <lineage>
        <taxon>Eukaryota</taxon>
        <taxon>Viridiplantae</taxon>
        <taxon>Chlorophyta</taxon>
        <taxon>core chlorophytes</taxon>
        <taxon>Ulvophyceae</taxon>
        <taxon>TCBD clade</taxon>
        <taxon>Trentepohliales</taxon>
        <taxon>Trentepohliaceae</taxon>
        <taxon>Trentepohlia</taxon>
    </lineage>
</organism>
<dbReference type="PANTHER" id="PTHR34469">
    <property type="entry name" value="PHOTOSYSTEM II REACTION CENTER PROTEIN H"/>
    <property type="match status" value="1"/>
</dbReference>
<evidence type="ECO:0000256" key="2">
    <source>
        <dbReference type="ARBA" id="ARBA00022531"/>
    </source>
</evidence>
<evidence type="ECO:0000256" key="5">
    <source>
        <dbReference type="ARBA" id="ARBA00023136"/>
    </source>
</evidence>
<evidence type="ECO:0000256" key="4">
    <source>
        <dbReference type="ARBA" id="ARBA00022989"/>
    </source>
</evidence>
<dbReference type="SUPFAM" id="SSF161025">
    <property type="entry name" value="Photosystem II 10 kDa phosphoprotein PsbH"/>
    <property type="match status" value="1"/>
</dbReference>
<protein>
    <submittedName>
        <fullName evidence="8">Photosystem II reaction center protein H</fullName>
    </submittedName>
</protein>
<evidence type="ECO:0000313" key="8">
    <source>
        <dbReference type="EMBL" id="AJM90176.1"/>
    </source>
</evidence>
<keyword evidence="5 7" id="KW-0472">Membrane</keyword>